<evidence type="ECO:0000256" key="2">
    <source>
        <dbReference type="SAM" id="SignalP"/>
    </source>
</evidence>
<feature type="signal peptide" evidence="2">
    <location>
        <begin position="1"/>
        <end position="28"/>
    </location>
</feature>
<dbReference type="AlphaFoldDB" id="A0A329QBH1"/>
<dbReference type="Proteomes" id="UP000250462">
    <property type="component" value="Unassembled WGS sequence"/>
</dbReference>
<keyword evidence="4" id="KW-1185">Reference proteome</keyword>
<reference evidence="3 4" key="1">
    <citation type="submission" date="2018-06" db="EMBL/GenBank/DDBJ databases">
        <title>Phytoactinopolyspora halophila sp. nov., a novel halophilic actinomycete isolated from a saline soil in China.</title>
        <authorList>
            <person name="Tang S.-K."/>
        </authorList>
    </citation>
    <scope>NUCLEOTIDE SEQUENCE [LARGE SCALE GENOMIC DNA]</scope>
    <source>
        <strain evidence="3 4">YIM 96934</strain>
    </source>
</reference>
<keyword evidence="2" id="KW-0732">Signal</keyword>
<proteinExistence type="predicted"/>
<gene>
    <name evidence="3" type="ORF">DPM12_21760</name>
</gene>
<evidence type="ECO:0000313" key="4">
    <source>
        <dbReference type="Proteomes" id="UP000250462"/>
    </source>
</evidence>
<protein>
    <recommendedName>
        <fullName evidence="5">LppX_LprAFG lipoprotein</fullName>
    </recommendedName>
</protein>
<sequence length="186" mass="20057">MRIRSSHGRWLLAVVAASALLASCTSESDVDMDELGQQLNEDGQTIVDEFDTNEPRGGHITSTSPGADASTDEECGDGGVQRRWTHEFSFAWPGDPTNDDHVNDSFNGALDFLSSVLNPLGYSAERSDMGQGAKPRTAVYVRTATDEEIELEFRVDFELAANQADDETITADFTLTGTTECVGADG</sequence>
<accession>A0A329QBH1</accession>
<evidence type="ECO:0008006" key="5">
    <source>
        <dbReference type="Google" id="ProtNLM"/>
    </source>
</evidence>
<dbReference type="EMBL" id="QMIG01000046">
    <property type="protein sequence ID" value="RAW09341.1"/>
    <property type="molecule type" value="Genomic_DNA"/>
</dbReference>
<evidence type="ECO:0000256" key="1">
    <source>
        <dbReference type="SAM" id="MobiDB-lite"/>
    </source>
</evidence>
<dbReference type="PROSITE" id="PS51257">
    <property type="entry name" value="PROKAR_LIPOPROTEIN"/>
    <property type="match status" value="1"/>
</dbReference>
<feature type="region of interest" description="Disordered" evidence="1">
    <location>
        <begin position="51"/>
        <end position="78"/>
    </location>
</feature>
<dbReference type="RefSeq" id="WP_112260455.1">
    <property type="nucleotide sequence ID" value="NZ_QMIG01000046.1"/>
</dbReference>
<organism evidence="3 4">
    <name type="scientific">Phytoactinopolyspora halophila</name>
    <dbReference type="NCBI Taxonomy" id="1981511"/>
    <lineage>
        <taxon>Bacteria</taxon>
        <taxon>Bacillati</taxon>
        <taxon>Actinomycetota</taxon>
        <taxon>Actinomycetes</taxon>
        <taxon>Jiangellales</taxon>
        <taxon>Jiangellaceae</taxon>
        <taxon>Phytoactinopolyspora</taxon>
    </lineage>
</organism>
<evidence type="ECO:0000313" key="3">
    <source>
        <dbReference type="EMBL" id="RAW09341.1"/>
    </source>
</evidence>
<name>A0A329QBH1_9ACTN</name>
<feature type="chain" id="PRO_5016423054" description="LppX_LprAFG lipoprotein" evidence="2">
    <location>
        <begin position="29"/>
        <end position="186"/>
    </location>
</feature>
<comment type="caution">
    <text evidence="3">The sequence shown here is derived from an EMBL/GenBank/DDBJ whole genome shotgun (WGS) entry which is preliminary data.</text>
</comment>